<feature type="transmembrane region" description="Helical" evidence="6">
    <location>
        <begin position="206"/>
        <end position="225"/>
    </location>
</feature>
<feature type="transmembrane region" description="Helical" evidence="6">
    <location>
        <begin position="246"/>
        <end position="266"/>
    </location>
</feature>
<reference evidence="7" key="1">
    <citation type="submission" date="2020-12" db="EMBL/GenBank/DDBJ databases">
        <title>Bacterial novel species Flavobacterium sp. SE-1-e isolated from soil.</title>
        <authorList>
            <person name="Jung H.-Y."/>
        </authorList>
    </citation>
    <scope>NUCLEOTIDE SEQUENCE</scope>
    <source>
        <strain evidence="7">SE-1-e</strain>
    </source>
</reference>
<evidence type="ECO:0000256" key="1">
    <source>
        <dbReference type="ARBA" id="ARBA00004651"/>
    </source>
</evidence>
<name>A0A934PPC3_9FLAO</name>
<feature type="transmembrane region" description="Helical" evidence="6">
    <location>
        <begin position="173"/>
        <end position="194"/>
    </location>
</feature>
<keyword evidence="4 6" id="KW-1133">Transmembrane helix</keyword>
<dbReference type="EMBL" id="JAEHFV010000010">
    <property type="protein sequence ID" value="MBK0371272.1"/>
    <property type="molecule type" value="Genomic_DNA"/>
</dbReference>
<feature type="transmembrane region" description="Helical" evidence="6">
    <location>
        <begin position="57"/>
        <end position="78"/>
    </location>
</feature>
<protein>
    <submittedName>
        <fullName evidence="7">Oligosaccharide flippase family protein</fullName>
    </submittedName>
</protein>
<proteinExistence type="predicted"/>
<evidence type="ECO:0000256" key="4">
    <source>
        <dbReference type="ARBA" id="ARBA00022989"/>
    </source>
</evidence>
<feature type="transmembrane region" description="Helical" evidence="6">
    <location>
        <begin position="330"/>
        <end position="349"/>
    </location>
</feature>
<keyword evidence="5 6" id="KW-0472">Membrane</keyword>
<evidence type="ECO:0000256" key="2">
    <source>
        <dbReference type="ARBA" id="ARBA00022475"/>
    </source>
</evidence>
<dbReference type="PANTHER" id="PTHR30250">
    <property type="entry name" value="PST FAMILY PREDICTED COLANIC ACID TRANSPORTER"/>
    <property type="match status" value="1"/>
</dbReference>
<dbReference type="GO" id="GO:0005886">
    <property type="term" value="C:plasma membrane"/>
    <property type="evidence" value="ECO:0007669"/>
    <property type="project" value="UniProtKB-SubCell"/>
</dbReference>
<organism evidence="7 8">
    <name type="scientific">Flavobacterium agrisoli</name>
    <dbReference type="NCBI Taxonomy" id="2793066"/>
    <lineage>
        <taxon>Bacteria</taxon>
        <taxon>Pseudomonadati</taxon>
        <taxon>Bacteroidota</taxon>
        <taxon>Flavobacteriia</taxon>
        <taxon>Flavobacteriales</taxon>
        <taxon>Flavobacteriaceae</taxon>
        <taxon>Flavobacterium</taxon>
    </lineage>
</organism>
<dbReference type="Proteomes" id="UP000609172">
    <property type="component" value="Unassembled WGS sequence"/>
</dbReference>
<keyword evidence="8" id="KW-1185">Reference proteome</keyword>
<feature type="transmembrane region" description="Helical" evidence="6">
    <location>
        <begin position="25"/>
        <end position="45"/>
    </location>
</feature>
<accession>A0A934PPC3</accession>
<dbReference type="Pfam" id="PF01943">
    <property type="entry name" value="Polysacc_synt"/>
    <property type="match status" value="1"/>
</dbReference>
<dbReference type="AlphaFoldDB" id="A0A934PPC3"/>
<feature type="transmembrane region" description="Helical" evidence="6">
    <location>
        <begin position="142"/>
        <end position="166"/>
    </location>
</feature>
<feature type="transmembrane region" description="Helical" evidence="6">
    <location>
        <begin position="392"/>
        <end position="411"/>
    </location>
</feature>
<comment type="caution">
    <text evidence="7">The sequence shown here is derived from an EMBL/GenBank/DDBJ whole genome shotgun (WGS) entry which is preliminary data.</text>
</comment>
<feature type="transmembrane region" description="Helical" evidence="6">
    <location>
        <begin position="99"/>
        <end position="122"/>
    </location>
</feature>
<evidence type="ECO:0000256" key="3">
    <source>
        <dbReference type="ARBA" id="ARBA00022692"/>
    </source>
</evidence>
<dbReference type="PANTHER" id="PTHR30250:SF11">
    <property type="entry name" value="O-ANTIGEN TRANSPORTER-RELATED"/>
    <property type="match status" value="1"/>
</dbReference>
<evidence type="ECO:0000313" key="8">
    <source>
        <dbReference type="Proteomes" id="UP000609172"/>
    </source>
</evidence>
<evidence type="ECO:0000256" key="6">
    <source>
        <dbReference type="SAM" id="Phobius"/>
    </source>
</evidence>
<evidence type="ECO:0000256" key="5">
    <source>
        <dbReference type="ARBA" id="ARBA00023136"/>
    </source>
</evidence>
<feature type="transmembrane region" description="Helical" evidence="6">
    <location>
        <begin position="361"/>
        <end position="380"/>
    </location>
</feature>
<keyword evidence="3 6" id="KW-0812">Transmembrane</keyword>
<dbReference type="InterPro" id="IPR050833">
    <property type="entry name" value="Poly_Biosynth_Transport"/>
</dbReference>
<sequence>MANNLNLDFIFKFFKNKDRSKNIQANIIGSFFLKGISILLSLVVVPLTMDYITPYQYGIWVTLSSVIGWLSFFDIGFGNGLKNKFVEAITHGNIKLAKMYVSTTYAIITIIISIIWIVSLFLSRFINWNEFLNVDKTENIDLLSVVHIVITTFAFQFILGLLNTILVSIQKPVITSVINVTSQVLILVGIFVLMNTHEGSLTSLSMVMGGANTLVLLLFSLYFFNTSLAKYSPSIKYIEFKYTKDLLKIGVNFFILQIIAIVYYETNNIIITKTLSPLEVTVYNLAFKYMSILGMGFTIILTPFWSAFIEASVLKDYDWMKKVKKTLYKAFFIFVILGIFLILMSPLLYKLWFGDRVKIPMMLTILMGIWQLCNIWNSLHSTLIYGFNKIKLQLICSIVVGLVNIPLTIFLCKKLGLTGVTISQIFLVLLISWVGPIQLNKLLNEKARGIWNK</sequence>
<dbReference type="InterPro" id="IPR002797">
    <property type="entry name" value="Polysacc_synth"/>
</dbReference>
<feature type="transmembrane region" description="Helical" evidence="6">
    <location>
        <begin position="417"/>
        <end position="439"/>
    </location>
</feature>
<feature type="transmembrane region" description="Helical" evidence="6">
    <location>
        <begin position="286"/>
        <end position="309"/>
    </location>
</feature>
<dbReference type="RefSeq" id="WP_200107398.1">
    <property type="nucleotide sequence ID" value="NZ_JAEHFV010000010.1"/>
</dbReference>
<keyword evidence="2" id="KW-1003">Cell membrane</keyword>
<evidence type="ECO:0000313" key="7">
    <source>
        <dbReference type="EMBL" id="MBK0371272.1"/>
    </source>
</evidence>
<gene>
    <name evidence="7" type="ORF">I5M07_15700</name>
</gene>
<comment type="subcellular location">
    <subcellularLocation>
        <location evidence="1">Cell membrane</location>
        <topology evidence="1">Multi-pass membrane protein</topology>
    </subcellularLocation>
</comment>